<sequence length="159" mass="17979">MDPHGIQPFTHAPTNIGNGEQPPPQAFGLQGHLHPPPDYGRLLPPRLGYGGPMPPMGYWAYHQPPGYGPYPLPPRRLSAERSESNQDQRLCQGSDRGFGITDCAWLAKPPLIDLEGEVVAVGRDPFLPRLQTQRRILERQRERKSAMTTWIWWLRVTLS</sequence>
<feature type="region of interest" description="Disordered" evidence="1">
    <location>
        <begin position="1"/>
        <end position="37"/>
    </location>
</feature>
<feature type="region of interest" description="Disordered" evidence="1">
    <location>
        <begin position="70"/>
        <end position="93"/>
    </location>
</feature>
<reference evidence="2" key="1">
    <citation type="journal article" date="2020" name="Nat. Commun.">
        <title>Large-scale genome sequencing of mycorrhizal fungi provides insights into the early evolution of symbiotic traits.</title>
        <authorList>
            <person name="Miyauchi S."/>
            <person name="Kiss E."/>
            <person name="Kuo A."/>
            <person name="Drula E."/>
            <person name="Kohler A."/>
            <person name="Sanchez-Garcia M."/>
            <person name="Morin E."/>
            <person name="Andreopoulos B."/>
            <person name="Barry K.W."/>
            <person name="Bonito G."/>
            <person name="Buee M."/>
            <person name="Carver A."/>
            <person name="Chen C."/>
            <person name="Cichocki N."/>
            <person name="Clum A."/>
            <person name="Culley D."/>
            <person name="Crous P.W."/>
            <person name="Fauchery L."/>
            <person name="Girlanda M."/>
            <person name="Hayes R.D."/>
            <person name="Keri Z."/>
            <person name="LaButti K."/>
            <person name="Lipzen A."/>
            <person name="Lombard V."/>
            <person name="Magnuson J."/>
            <person name="Maillard F."/>
            <person name="Murat C."/>
            <person name="Nolan M."/>
            <person name="Ohm R.A."/>
            <person name="Pangilinan J."/>
            <person name="Pereira M.F."/>
            <person name="Perotto S."/>
            <person name="Peter M."/>
            <person name="Pfister S."/>
            <person name="Riley R."/>
            <person name="Sitrit Y."/>
            <person name="Stielow J.B."/>
            <person name="Szollosi G."/>
            <person name="Zifcakova L."/>
            <person name="Stursova M."/>
            <person name="Spatafora J.W."/>
            <person name="Tedersoo L."/>
            <person name="Vaario L.M."/>
            <person name="Yamada A."/>
            <person name="Yan M."/>
            <person name="Wang P."/>
            <person name="Xu J."/>
            <person name="Bruns T."/>
            <person name="Baldrian P."/>
            <person name="Vilgalys R."/>
            <person name="Dunand C."/>
            <person name="Henrissat B."/>
            <person name="Grigoriev I.V."/>
            <person name="Hibbett D."/>
            <person name="Nagy L.G."/>
            <person name="Martin F.M."/>
        </authorList>
    </citation>
    <scope>NUCLEOTIDE SEQUENCE</scope>
    <source>
        <strain evidence="2">UH-Tt-Lm1</strain>
    </source>
</reference>
<organism evidence="2 3">
    <name type="scientific">Thelephora terrestris</name>
    <dbReference type="NCBI Taxonomy" id="56493"/>
    <lineage>
        <taxon>Eukaryota</taxon>
        <taxon>Fungi</taxon>
        <taxon>Dikarya</taxon>
        <taxon>Basidiomycota</taxon>
        <taxon>Agaricomycotina</taxon>
        <taxon>Agaricomycetes</taxon>
        <taxon>Thelephorales</taxon>
        <taxon>Thelephoraceae</taxon>
        <taxon>Thelephora</taxon>
    </lineage>
</organism>
<reference evidence="2" key="2">
    <citation type="submission" date="2020-11" db="EMBL/GenBank/DDBJ databases">
        <authorList>
            <consortium name="DOE Joint Genome Institute"/>
            <person name="Kuo A."/>
            <person name="Miyauchi S."/>
            <person name="Kiss E."/>
            <person name="Drula E."/>
            <person name="Kohler A."/>
            <person name="Sanchez-Garcia M."/>
            <person name="Andreopoulos B."/>
            <person name="Barry K.W."/>
            <person name="Bonito G."/>
            <person name="Buee M."/>
            <person name="Carver A."/>
            <person name="Chen C."/>
            <person name="Cichocki N."/>
            <person name="Clum A."/>
            <person name="Culley D."/>
            <person name="Crous P.W."/>
            <person name="Fauchery L."/>
            <person name="Girlanda M."/>
            <person name="Hayes R."/>
            <person name="Keri Z."/>
            <person name="Labutti K."/>
            <person name="Lipzen A."/>
            <person name="Lombard V."/>
            <person name="Magnuson J."/>
            <person name="Maillard F."/>
            <person name="Morin E."/>
            <person name="Murat C."/>
            <person name="Nolan M."/>
            <person name="Ohm R."/>
            <person name="Pangilinan J."/>
            <person name="Pereira M."/>
            <person name="Perotto S."/>
            <person name="Peter M."/>
            <person name="Riley R."/>
            <person name="Sitrit Y."/>
            <person name="Stielow B."/>
            <person name="Szollosi G."/>
            <person name="Zifcakova L."/>
            <person name="Stursova M."/>
            <person name="Spatafora J.W."/>
            <person name="Tedersoo L."/>
            <person name="Vaario L.-M."/>
            <person name="Yamada A."/>
            <person name="Yan M."/>
            <person name="Wang P."/>
            <person name="Xu J."/>
            <person name="Bruns T."/>
            <person name="Baldrian P."/>
            <person name="Vilgalys R."/>
            <person name="Henrissat B."/>
            <person name="Grigoriev I.V."/>
            <person name="Hibbett D."/>
            <person name="Nagy L.G."/>
            <person name="Martin F.M."/>
        </authorList>
    </citation>
    <scope>NUCLEOTIDE SEQUENCE</scope>
    <source>
        <strain evidence="2">UH-Tt-Lm1</strain>
    </source>
</reference>
<name>A0A9P6HJ39_9AGAM</name>
<dbReference type="AlphaFoldDB" id="A0A9P6HJ39"/>
<comment type="caution">
    <text evidence="2">The sequence shown here is derived from an EMBL/GenBank/DDBJ whole genome shotgun (WGS) entry which is preliminary data.</text>
</comment>
<gene>
    <name evidence="2" type="ORF">BJ322DRAFT_697713</name>
</gene>
<proteinExistence type="predicted"/>
<feature type="compositionally biased region" description="Basic and acidic residues" evidence="1">
    <location>
        <begin position="77"/>
        <end position="86"/>
    </location>
</feature>
<protein>
    <submittedName>
        <fullName evidence="2">Uncharacterized protein</fullName>
    </submittedName>
</protein>
<dbReference type="Proteomes" id="UP000736335">
    <property type="component" value="Unassembled WGS sequence"/>
</dbReference>
<accession>A0A9P6HJ39</accession>
<evidence type="ECO:0000313" key="2">
    <source>
        <dbReference type="EMBL" id="KAF9787045.1"/>
    </source>
</evidence>
<keyword evidence="3" id="KW-1185">Reference proteome</keyword>
<evidence type="ECO:0000313" key="3">
    <source>
        <dbReference type="Proteomes" id="UP000736335"/>
    </source>
</evidence>
<dbReference type="EMBL" id="WIUZ02000005">
    <property type="protein sequence ID" value="KAF9787045.1"/>
    <property type="molecule type" value="Genomic_DNA"/>
</dbReference>
<evidence type="ECO:0000256" key="1">
    <source>
        <dbReference type="SAM" id="MobiDB-lite"/>
    </source>
</evidence>